<evidence type="ECO:0000256" key="2">
    <source>
        <dbReference type="ARBA" id="ARBA00023033"/>
    </source>
</evidence>
<keyword evidence="4" id="KW-1185">Reference proteome</keyword>
<evidence type="ECO:0000313" key="4">
    <source>
        <dbReference type="Proteomes" id="UP000289738"/>
    </source>
</evidence>
<accession>A0A444YSK8</accession>
<proteinExistence type="predicted"/>
<dbReference type="PANTHER" id="PTHR45934">
    <property type="entry name" value="FAD/NAD(P)-BINDING OXIDOREDUCTASE FAMILY PROTEIN"/>
    <property type="match status" value="1"/>
</dbReference>
<keyword evidence="1" id="KW-0560">Oxidoreductase</keyword>
<dbReference type="Proteomes" id="UP000289738">
    <property type="component" value="Chromosome B06"/>
</dbReference>
<sequence>MIKEGVCCSQEVQAMERGIPLDLIQFSSKLEIIKSNPDRETLLELEYGSKLLAKILISYDGIRSSIAKWMGFLRQITLVIVLSVDLLLIQKDSLMDQE</sequence>
<evidence type="ECO:0000313" key="3">
    <source>
        <dbReference type="EMBL" id="RYR04907.1"/>
    </source>
</evidence>
<organism evidence="3 4">
    <name type="scientific">Arachis hypogaea</name>
    <name type="common">Peanut</name>
    <dbReference type="NCBI Taxonomy" id="3818"/>
    <lineage>
        <taxon>Eukaryota</taxon>
        <taxon>Viridiplantae</taxon>
        <taxon>Streptophyta</taxon>
        <taxon>Embryophyta</taxon>
        <taxon>Tracheophyta</taxon>
        <taxon>Spermatophyta</taxon>
        <taxon>Magnoliopsida</taxon>
        <taxon>eudicotyledons</taxon>
        <taxon>Gunneridae</taxon>
        <taxon>Pentapetalae</taxon>
        <taxon>rosids</taxon>
        <taxon>fabids</taxon>
        <taxon>Fabales</taxon>
        <taxon>Fabaceae</taxon>
        <taxon>Papilionoideae</taxon>
        <taxon>50 kb inversion clade</taxon>
        <taxon>dalbergioids sensu lato</taxon>
        <taxon>Dalbergieae</taxon>
        <taxon>Pterocarpus clade</taxon>
        <taxon>Arachis</taxon>
    </lineage>
</organism>
<dbReference type="InterPro" id="IPR044560">
    <property type="entry name" value="MOase"/>
</dbReference>
<protein>
    <submittedName>
        <fullName evidence="3">Uncharacterized protein</fullName>
    </submittedName>
</protein>
<dbReference type="AlphaFoldDB" id="A0A444YSK8"/>
<name>A0A444YSK8_ARAHY</name>
<keyword evidence="2" id="KW-0503">Monooxygenase</keyword>
<reference evidence="3 4" key="1">
    <citation type="submission" date="2019-01" db="EMBL/GenBank/DDBJ databases">
        <title>Sequencing of cultivated peanut Arachis hypogaea provides insights into genome evolution and oil improvement.</title>
        <authorList>
            <person name="Chen X."/>
        </authorList>
    </citation>
    <scope>NUCLEOTIDE SEQUENCE [LARGE SCALE GENOMIC DNA]</scope>
    <source>
        <strain evidence="4">cv. Fuhuasheng</strain>
        <tissue evidence="3">Leaves</tissue>
    </source>
</reference>
<gene>
    <name evidence="3" type="ORF">Ahy_B06g084719</name>
</gene>
<evidence type="ECO:0000256" key="1">
    <source>
        <dbReference type="ARBA" id="ARBA00023002"/>
    </source>
</evidence>
<dbReference type="STRING" id="3818.A0A444YSK8"/>
<dbReference type="PANTHER" id="PTHR45934:SF9">
    <property type="entry name" value="FAD_NAD(P)-BINDING OXIDOREDUCTASE FAMILY PROTEIN"/>
    <property type="match status" value="1"/>
</dbReference>
<comment type="caution">
    <text evidence="3">The sequence shown here is derived from an EMBL/GenBank/DDBJ whole genome shotgun (WGS) entry which is preliminary data.</text>
</comment>
<dbReference type="EMBL" id="SDMP01000016">
    <property type="protein sequence ID" value="RYR04907.1"/>
    <property type="molecule type" value="Genomic_DNA"/>
</dbReference>
<dbReference type="GO" id="GO:0004497">
    <property type="term" value="F:monooxygenase activity"/>
    <property type="evidence" value="ECO:0007669"/>
    <property type="project" value="UniProtKB-KW"/>
</dbReference>